<proteinExistence type="predicted"/>
<evidence type="ECO:0000313" key="1">
    <source>
        <dbReference type="EMBL" id="XDJ14784.1"/>
    </source>
</evidence>
<name>A0AB39CD31_9VIRU</name>
<organism evidence="1">
    <name type="scientific">Pseudomonas phage RVTF4</name>
    <dbReference type="NCBI Taxonomy" id="3236931"/>
    <lineage>
        <taxon>Viruses</taxon>
    </lineage>
</organism>
<accession>A0AB39CD31</accession>
<dbReference type="EMBL" id="PQ015378">
    <property type="protein sequence ID" value="XDJ14784.1"/>
    <property type="molecule type" value="Genomic_DNA"/>
</dbReference>
<protein>
    <submittedName>
        <fullName evidence="1">Uncharacterized protein</fullName>
    </submittedName>
</protein>
<sequence length="175" mass="20448">MYLNQTEKFYKIYSESLGWYNGTKFTKDPFVVAFDIPAYPKKKADDMMFALYRGLPYELVHNGNQIILGKFDNWCAVDQVNQEWREVEVELQYAPGYRILPFGTEEIVIQISTKSVHNYYDVHVAGNKIVKVIQYFFGEKTEVDTLMFEIDNPVGKFFKLTDRKANLSARINKEA</sequence>
<reference evidence="1" key="1">
    <citation type="submission" date="2024-07" db="EMBL/GenBank/DDBJ databases">
        <authorList>
            <person name="Bringhurst R.M."/>
            <person name="Homer T.E."/>
        </authorList>
    </citation>
    <scope>NUCLEOTIDE SEQUENCE</scope>
</reference>